<dbReference type="RefSeq" id="WP_152980578.1">
    <property type="nucleotide sequence ID" value="NZ_LDJM01000012.1"/>
</dbReference>
<reference evidence="3 4" key="1">
    <citation type="submission" date="2015-05" db="EMBL/GenBank/DDBJ databases">
        <title>Genome sequencing and analysis of members of genus Stenotrophomonas.</title>
        <authorList>
            <person name="Patil P.P."/>
            <person name="Midha S."/>
            <person name="Patil P.B."/>
        </authorList>
    </citation>
    <scope>NUCLEOTIDE SEQUENCE [LARGE SCALE GENOMIC DNA]</scope>
    <source>
        <strain evidence="3 4">DSM 24757</strain>
    </source>
</reference>
<keyword evidence="4" id="KW-1185">Reference proteome</keyword>
<feature type="chain" id="PRO_5006395804" description="DUF4124 domain-containing protein" evidence="2">
    <location>
        <begin position="19"/>
        <end position="133"/>
    </location>
</feature>
<keyword evidence="2" id="KW-0732">Signal</keyword>
<evidence type="ECO:0008006" key="5">
    <source>
        <dbReference type="Google" id="ProtNLM"/>
    </source>
</evidence>
<dbReference type="EMBL" id="LDJM01000012">
    <property type="protein sequence ID" value="KRG78084.1"/>
    <property type="molecule type" value="Genomic_DNA"/>
</dbReference>
<name>A0A0R0DJG7_9GAMM</name>
<comment type="caution">
    <text evidence="3">The sequence shown here is derived from an EMBL/GenBank/DDBJ whole genome shotgun (WGS) entry which is preliminary data.</text>
</comment>
<dbReference type="OrthoDB" id="6009062at2"/>
<dbReference type="PATRIC" id="fig|336566.3.peg.338"/>
<feature type="region of interest" description="Disordered" evidence="1">
    <location>
        <begin position="60"/>
        <end position="91"/>
    </location>
</feature>
<dbReference type="AlphaFoldDB" id="A0A0R0DJG7"/>
<proteinExistence type="predicted"/>
<gene>
    <name evidence="3" type="ORF">ABB30_05000</name>
</gene>
<evidence type="ECO:0000256" key="1">
    <source>
        <dbReference type="SAM" id="MobiDB-lite"/>
    </source>
</evidence>
<evidence type="ECO:0000256" key="2">
    <source>
        <dbReference type="SAM" id="SignalP"/>
    </source>
</evidence>
<evidence type="ECO:0000313" key="3">
    <source>
        <dbReference type="EMBL" id="KRG78084.1"/>
    </source>
</evidence>
<organism evidence="3 4">
    <name type="scientific">Stenotrophomonas ginsengisoli</name>
    <dbReference type="NCBI Taxonomy" id="336566"/>
    <lineage>
        <taxon>Bacteria</taxon>
        <taxon>Pseudomonadati</taxon>
        <taxon>Pseudomonadota</taxon>
        <taxon>Gammaproteobacteria</taxon>
        <taxon>Lysobacterales</taxon>
        <taxon>Lysobacteraceae</taxon>
        <taxon>Stenotrophomonas</taxon>
    </lineage>
</organism>
<dbReference type="Proteomes" id="UP000050956">
    <property type="component" value="Unassembled WGS sequence"/>
</dbReference>
<feature type="compositionally biased region" description="Basic and acidic residues" evidence="1">
    <location>
        <begin position="66"/>
        <end position="76"/>
    </location>
</feature>
<accession>A0A0R0DJG7</accession>
<protein>
    <recommendedName>
        <fullName evidence="5">DUF4124 domain-containing protein</fullName>
    </recommendedName>
</protein>
<feature type="signal peptide" evidence="2">
    <location>
        <begin position="1"/>
        <end position="18"/>
    </location>
</feature>
<sequence length="133" mass="15002">MERFVVMLLLCIAPAAQAQHVYKCTQGKSVSYQSEPCAGAADRVWHAPPEVIDPAIQRQNQYTQQEMDRRAREQRSGYRAPSRATGASIGVSRNQSACDSAKARRAAAYEQLGTRRTFEQSRFWDNQVYDACK</sequence>
<evidence type="ECO:0000313" key="4">
    <source>
        <dbReference type="Proteomes" id="UP000050956"/>
    </source>
</evidence>